<organism evidence="1 2">
    <name type="scientific">Janibacter limosus</name>
    <dbReference type="NCBI Taxonomy" id="53458"/>
    <lineage>
        <taxon>Bacteria</taxon>
        <taxon>Bacillati</taxon>
        <taxon>Actinomycetota</taxon>
        <taxon>Actinomycetes</taxon>
        <taxon>Micrococcales</taxon>
        <taxon>Intrasporangiaceae</taxon>
        <taxon>Janibacter</taxon>
    </lineage>
</organism>
<proteinExistence type="predicted"/>
<evidence type="ECO:0000313" key="1">
    <source>
        <dbReference type="EMBL" id="UUZ44205.1"/>
    </source>
</evidence>
<protein>
    <submittedName>
        <fullName evidence="1">Uncharacterized protein</fullName>
    </submittedName>
</protein>
<reference evidence="1" key="1">
    <citation type="submission" date="2021-11" db="EMBL/GenBank/DDBJ databases">
        <title>Study of the species diversity of bacterial strains isolated from a unique natural object - Shulgan-Tash cave (Bashkiria).</title>
        <authorList>
            <person name="Sazanova A.L."/>
            <person name="Chirak E.R."/>
            <person name="Safronova V.I."/>
        </authorList>
    </citation>
    <scope>NUCLEOTIDE SEQUENCE</scope>
    <source>
        <strain evidence="1">P1</strain>
    </source>
</reference>
<name>A0AC61U2G2_9MICO</name>
<dbReference type="Proteomes" id="UP001059663">
    <property type="component" value="Chromosome"/>
</dbReference>
<gene>
    <name evidence="1" type="ORF">LP422_16935</name>
</gene>
<sequence>MRRDQSDERTVVVIGEGPLAAAAASMLAAAAIRREGYSLLSRGPEQPTAGPGVTVAHRLARGPRSPVIATASHPLHWAAVVDRANRVVVAAITADVDSAAAKLRALHGSGGPGAALAAGAVVVLSRADARHPAPSEVTARFAGLARATPGRAPRPHPRWPTRSSRPRSRRPPASRGTG</sequence>
<dbReference type="EMBL" id="CP087977">
    <property type="protein sequence ID" value="UUZ44205.1"/>
    <property type="molecule type" value="Genomic_DNA"/>
</dbReference>
<evidence type="ECO:0000313" key="2">
    <source>
        <dbReference type="Proteomes" id="UP001059663"/>
    </source>
</evidence>
<accession>A0AC61U2G2</accession>